<dbReference type="Pfam" id="PF15798">
    <property type="entry name" value="PRAS"/>
    <property type="match status" value="1"/>
</dbReference>
<dbReference type="Proteomes" id="UP000625711">
    <property type="component" value="Unassembled WGS sequence"/>
</dbReference>
<name>A0A834HRX8_RHYFE</name>
<keyword evidence="3" id="KW-1185">Reference proteome</keyword>
<dbReference type="PANTHER" id="PTHR21844:SF2">
    <property type="entry name" value="PROLINE-RICH AKT1 SUBSTRATE 1"/>
    <property type="match status" value="1"/>
</dbReference>
<dbReference type="InterPro" id="IPR026682">
    <property type="entry name" value="AKT1S1"/>
</dbReference>
<dbReference type="EMBL" id="JAACXV010014491">
    <property type="protein sequence ID" value="KAF7266874.1"/>
    <property type="molecule type" value="Genomic_DNA"/>
</dbReference>
<dbReference type="OrthoDB" id="9992964at2759"/>
<proteinExistence type="predicted"/>
<evidence type="ECO:0000256" key="1">
    <source>
        <dbReference type="SAM" id="MobiDB-lite"/>
    </source>
</evidence>
<dbReference type="GO" id="GO:0005737">
    <property type="term" value="C:cytoplasm"/>
    <property type="evidence" value="ECO:0007669"/>
    <property type="project" value="TreeGrafter"/>
</dbReference>
<feature type="compositionally biased region" description="Polar residues" evidence="1">
    <location>
        <begin position="201"/>
        <end position="227"/>
    </location>
</feature>
<feature type="region of interest" description="Disordered" evidence="1">
    <location>
        <begin position="200"/>
        <end position="236"/>
    </location>
</feature>
<reference evidence="2" key="1">
    <citation type="submission" date="2020-08" db="EMBL/GenBank/DDBJ databases">
        <title>Genome sequencing and assembly of the red palm weevil Rhynchophorus ferrugineus.</title>
        <authorList>
            <person name="Dias G.B."/>
            <person name="Bergman C.M."/>
            <person name="Manee M."/>
        </authorList>
    </citation>
    <scope>NUCLEOTIDE SEQUENCE</scope>
    <source>
        <strain evidence="2">AA-2017</strain>
        <tissue evidence="2">Whole larva</tissue>
    </source>
</reference>
<sequence length="377" mass="42885">MLACNCLNVIIELENNEKVTKELLELTDEEKHDSFFEQEVWHVGKLINIKKVYSDLVHSRDIGLWTISLCFNCKVQTHAIHRDKGASYVLVHSKLQNEDGINNVKSSSIFSPVYQIVINPNDIILDSAPVDTHLKKGLEKAIKDIDEVTTNYLREKQLSTEEKIKQYSDEQYQQLNDLRDKAFKDREALVRVIENAKRETNLQSPKSPKTFSHFTDTNSVNSPTSIPFSPKRPKNVNADHQYHKDDFREDLIFNFENEDFNPTRDYNSYQNVDEDSEKEDVEEAEDVVNDAAGISILQGRAAHSGIVAKSCPMDIPVFSSLSRNRNSRGEAGEDTDEFLPNSNQKVDIAASIKALARSVHGDTIFGELPRPRFSSQI</sequence>
<accession>A0A834HRX8</accession>
<comment type="caution">
    <text evidence="2">The sequence shown here is derived from an EMBL/GenBank/DDBJ whole genome shotgun (WGS) entry which is preliminary data.</text>
</comment>
<organism evidence="2 3">
    <name type="scientific">Rhynchophorus ferrugineus</name>
    <name type="common">Red palm weevil</name>
    <name type="synonym">Curculio ferrugineus</name>
    <dbReference type="NCBI Taxonomy" id="354439"/>
    <lineage>
        <taxon>Eukaryota</taxon>
        <taxon>Metazoa</taxon>
        <taxon>Ecdysozoa</taxon>
        <taxon>Arthropoda</taxon>
        <taxon>Hexapoda</taxon>
        <taxon>Insecta</taxon>
        <taxon>Pterygota</taxon>
        <taxon>Neoptera</taxon>
        <taxon>Endopterygota</taxon>
        <taxon>Coleoptera</taxon>
        <taxon>Polyphaga</taxon>
        <taxon>Cucujiformia</taxon>
        <taxon>Curculionidae</taxon>
        <taxon>Dryophthorinae</taxon>
        <taxon>Rhynchophorus</taxon>
    </lineage>
</organism>
<dbReference type="PANTHER" id="PTHR21844">
    <property type="entry name" value="AKT1 SUBSTRATE 1 PROTEIN"/>
    <property type="match status" value="1"/>
</dbReference>
<dbReference type="GO" id="GO:0048011">
    <property type="term" value="P:neurotrophin TRK receptor signaling pathway"/>
    <property type="evidence" value="ECO:0007669"/>
    <property type="project" value="InterPro"/>
</dbReference>
<dbReference type="AlphaFoldDB" id="A0A834HRX8"/>
<protein>
    <submittedName>
        <fullName evidence="2">Uncharacterized protein</fullName>
    </submittedName>
</protein>
<gene>
    <name evidence="2" type="ORF">GWI33_019806</name>
</gene>
<evidence type="ECO:0000313" key="3">
    <source>
        <dbReference type="Proteomes" id="UP000625711"/>
    </source>
</evidence>
<dbReference type="GO" id="GO:0032007">
    <property type="term" value="P:negative regulation of TOR signaling"/>
    <property type="evidence" value="ECO:0007669"/>
    <property type="project" value="InterPro"/>
</dbReference>
<evidence type="ECO:0000313" key="2">
    <source>
        <dbReference type="EMBL" id="KAF7266874.1"/>
    </source>
</evidence>